<feature type="chain" id="PRO_5026961210" description="Lipoprotein" evidence="1">
    <location>
        <begin position="23"/>
        <end position="71"/>
    </location>
</feature>
<reference evidence="2 3" key="1">
    <citation type="submission" date="2020-02" db="EMBL/GenBank/DDBJ databases">
        <title>Pelistega sp. NLN82 were isolated from wild rodents of the Hainan Island.</title>
        <authorList>
            <person name="Niu N."/>
            <person name="Zhou J."/>
        </authorList>
    </citation>
    <scope>NUCLEOTIDE SEQUENCE [LARGE SCALE GENOMIC DNA]</scope>
    <source>
        <strain evidence="2 3">NLN82</strain>
    </source>
</reference>
<organism evidence="2 3">
    <name type="scientific">Pelistega ratti</name>
    <dbReference type="NCBI Taxonomy" id="2652177"/>
    <lineage>
        <taxon>Bacteria</taxon>
        <taxon>Pseudomonadati</taxon>
        <taxon>Pseudomonadota</taxon>
        <taxon>Betaproteobacteria</taxon>
        <taxon>Burkholderiales</taxon>
        <taxon>Alcaligenaceae</taxon>
        <taxon>Pelistega</taxon>
    </lineage>
</organism>
<sequence>MMNKITVFSMALLLTACTSVNTHHNSAVTRSGTQVGHSTRTNVVQQKPKIEVYGMMDAGIGYHRTKTTTHD</sequence>
<gene>
    <name evidence="2" type="ORF">F9B74_08560</name>
</gene>
<dbReference type="EMBL" id="JAAGYR010000017">
    <property type="protein sequence ID" value="NEN76368.1"/>
    <property type="molecule type" value="Genomic_DNA"/>
</dbReference>
<comment type="caution">
    <text evidence="2">The sequence shown here is derived from an EMBL/GenBank/DDBJ whole genome shotgun (WGS) entry which is preliminary data.</text>
</comment>
<evidence type="ECO:0000256" key="1">
    <source>
        <dbReference type="SAM" id="SignalP"/>
    </source>
</evidence>
<accession>A0A6L9Y9A7</accession>
<dbReference type="RefSeq" id="WP_163764806.1">
    <property type="nucleotide sequence ID" value="NZ_JAAGYR010000017.1"/>
</dbReference>
<name>A0A6L9Y9A7_9BURK</name>
<dbReference type="AlphaFoldDB" id="A0A6L9Y9A7"/>
<dbReference type="Proteomes" id="UP000477651">
    <property type="component" value="Unassembled WGS sequence"/>
</dbReference>
<evidence type="ECO:0000313" key="2">
    <source>
        <dbReference type="EMBL" id="NEN76368.1"/>
    </source>
</evidence>
<proteinExistence type="predicted"/>
<evidence type="ECO:0008006" key="4">
    <source>
        <dbReference type="Google" id="ProtNLM"/>
    </source>
</evidence>
<keyword evidence="1" id="KW-0732">Signal</keyword>
<feature type="signal peptide" evidence="1">
    <location>
        <begin position="1"/>
        <end position="22"/>
    </location>
</feature>
<keyword evidence="3" id="KW-1185">Reference proteome</keyword>
<dbReference type="PROSITE" id="PS51257">
    <property type="entry name" value="PROKAR_LIPOPROTEIN"/>
    <property type="match status" value="1"/>
</dbReference>
<protein>
    <recommendedName>
        <fullName evidence="4">Lipoprotein</fullName>
    </recommendedName>
</protein>
<evidence type="ECO:0000313" key="3">
    <source>
        <dbReference type="Proteomes" id="UP000477651"/>
    </source>
</evidence>